<evidence type="ECO:0000313" key="2">
    <source>
        <dbReference type="EMBL" id="MDW6003994.1"/>
    </source>
</evidence>
<evidence type="ECO:0000256" key="1">
    <source>
        <dbReference type="SAM" id="Phobius"/>
    </source>
</evidence>
<name>A0ABU4I7S6_9VIBR</name>
<keyword evidence="1" id="KW-1133">Transmembrane helix</keyword>
<sequence>MNNEKLNADPLTEAQSLASDAHSYLIKLEASENVPLGDDGVMSVWLGKKEYEPRTLSGNISDTMIRETTAVAARVVPIERNGMTYKRISDHSDGCMLLGPEGTVDMFTFTASKAGNHDVSALVHFYHNQQCNGSSSAIQTEKVSVTVKVAGFWETAKNSVDHYNFVGKAVTQFLDWLMQGENMLLQTLSGLILSVFSFYFKNLKEALVRKFVHHEVH</sequence>
<reference evidence="2 3" key="1">
    <citation type="submission" date="2023-11" db="EMBL/GenBank/DDBJ databases">
        <title>Plant-associative lifestyle of Vibrio porteresiae and its evolutionary dynamics.</title>
        <authorList>
            <person name="Rameshkumar N."/>
            <person name="Kirti K."/>
        </authorList>
    </citation>
    <scope>NUCLEOTIDE SEQUENCE [LARGE SCALE GENOMIC DNA]</scope>
    <source>
        <strain evidence="2 3">MSSRF38</strain>
    </source>
</reference>
<dbReference type="EMBL" id="JAWRCO010000001">
    <property type="protein sequence ID" value="MDW6003994.1"/>
    <property type="molecule type" value="Genomic_DNA"/>
</dbReference>
<keyword evidence="1" id="KW-0812">Transmembrane</keyword>
<comment type="caution">
    <text evidence="2">The sequence shown here is derived from an EMBL/GenBank/DDBJ whole genome shotgun (WGS) entry which is preliminary data.</text>
</comment>
<gene>
    <name evidence="2" type="ORF">SBX37_14135</name>
</gene>
<accession>A0ABU4I7S6</accession>
<keyword evidence="1" id="KW-0472">Membrane</keyword>
<proteinExistence type="predicted"/>
<dbReference type="RefSeq" id="WP_261856165.1">
    <property type="nucleotide sequence ID" value="NZ_AP024883.1"/>
</dbReference>
<feature type="transmembrane region" description="Helical" evidence="1">
    <location>
        <begin position="183"/>
        <end position="200"/>
    </location>
</feature>
<dbReference type="Proteomes" id="UP001283366">
    <property type="component" value="Unassembled WGS sequence"/>
</dbReference>
<protein>
    <submittedName>
        <fullName evidence="2">Uncharacterized protein</fullName>
    </submittedName>
</protein>
<keyword evidence="3" id="KW-1185">Reference proteome</keyword>
<evidence type="ECO:0000313" key="3">
    <source>
        <dbReference type="Proteomes" id="UP001283366"/>
    </source>
</evidence>
<organism evidence="2 3">
    <name type="scientific">Vibrio mangrovi</name>
    <dbReference type="NCBI Taxonomy" id="474394"/>
    <lineage>
        <taxon>Bacteria</taxon>
        <taxon>Pseudomonadati</taxon>
        <taxon>Pseudomonadota</taxon>
        <taxon>Gammaproteobacteria</taxon>
        <taxon>Vibrionales</taxon>
        <taxon>Vibrionaceae</taxon>
        <taxon>Vibrio</taxon>
    </lineage>
</organism>